<proteinExistence type="predicted"/>
<sequence length="90" mass="9854">MTADVYEMLWPITGEDRRTPPALGELPPLLQEGMPALVVALDEAGLVPQAPPEAVVVETSRHPWTAAAPEFAGCPYALRMRVPVARRRRP</sequence>
<dbReference type="AlphaFoldDB" id="A0A4Q8ADC5"/>
<evidence type="ECO:0000313" key="2">
    <source>
        <dbReference type="Proteomes" id="UP000292685"/>
    </source>
</evidence>
<gene>
    <name evidence="1" type="ORF">EV380_1339</name>
</gene>
<comment type="caution">
    <text evidence="1">The sequence shown here is derived from an EMBL/GenBank/DDBJ whole genome shotgun (WGS) entry which is preliminary data.</text>
</comment>
<reference evidence="1 2" key="1">
    <citation type="submission" date="2019-02" db="EMBL/GenBank/DDBJ databases">
        <title>Sequencing the genomes of 1000 actinobacteria strains.</title>
        <authorList>
            <person name="Klenk H.-P."/>
        </authorList>
    </citation>
    <scope>NUCLEOTIDE SEQUENCE [LARGE SCALE GENOMIC DNA]</scope>
    <source>
        <strain evidence="1 2">DSM 17364</strain>
    </source>
</reference>
<dbReference type="RefSeq" id="WP_130450204.1">
    <property type="nucleotide sequence ID" value="NZ_SHLA01000001.1"/>
</dbReference>
<keyword evidence="2" id="KW-1185">Reference proteome</keyword>
<organism evidence="1 2">
    <name type="scientific">Zhihengliuella halotolerans</name>
    <dbReference type="NCBI Taxonomy" id="370736"/>
    <lineage>
        <taxon>Bacteria</taxon>
        <taxon>Bacillati</taxon>
        <taxon>Actinomycetota</taxon>
        <taxon>Actinomycetes</taxon>
        <taxon>Micrococcales</taxon>
        <taxon>Micrococcaceae</taxon>
        <taxon>Zhihengliuella</taxon>
    </lineage>
</organism>
<accession>A0A4Q8ADC5</accession>
<evidence type="ECO:0000313" key="1">
    <source>
        <dbReference type="EMBL" id="RZU61761.1"/>
    </source>
</evidence>
<name>A0A4Q8ADC5_9MICC</name>
<protein>
    <submittedName>
        <fullName evidence="1">Uncharacterized protein</fullName>
    </submittedName>
</protein>
<dbReference type="Proteomes" id="UP000292685">
    <property type="component" value="Unassembled WGS sequence"/>
</dbReference>
<dbReference type="EMBL" id="SHLA01000001">
    <property type="protein sequence ID" value="RZU61761.1"/>
    <property type="molecule type" value="Genomic_DNA"/>
</dbReference>